<feature type="non-terminal residue" evidence="7">
    <location>
        <position position="125"/>
    </location>
</feature>
<gene>
    <name evidence="7" type="ORF">BG20_I2657</name>
</gene>
<evidence type="ECO:0000256" key="1">
    <source>
        <dbReference type="ARBA" id="ARBA00022605"/>
    </source>
</evidence>
<keyword evidence="2" id="KW-0057">Aromatic amino acid biosynthesis</keyword>
<comment type="pathway">
    <text evidence="5">Amino-acid biosynthesis.</text>
</comment>
<dbReference type="SUPFAM" id="SSF53850">
    <property type="entry name" value="Periplasmic binding protein-like II"/>
    <property type="match status" value="1"/>
</dbReference>
<dbReference type="Proteomes" id="UP000014065">
    <property type="component" value="Unassembled WGS sequence"/>
</dbReference>
<dbReference type="PROSITE" id="PS51171">
    <property type="entry name" value="PREPHENATE_DEHYDR_3"/>
    <property type="match status" value="1"/>
</dbReference>
<evidence type="ECO:0000313" key="7">
    <source>
        <dbReference type="EMBL" id="EPA06422.1"/>
    </source>
</evidence>
<dbReference type="CDD" id="cd13631">
    <property type="entry name" value="PBP2_Ct-PDT_like"/>
    <property type="match status" value="1"/>
</dbReference>
<dbReference type="RefSeq" id="WP_010190151.1">
    <property type="nucleotide sequence ID" value="NZ_AHJG01000051.1"/>
</dbReference>
<evidence type="ECO:0000259" key="6">
    <source>
        <dbReference type="PROSITE" id="PS51171"/>
    </source>
</evidence>
<proteinExistence type="predicted"/>
<organism evidence="7 8">
    <name type="scientific">Candidatus Nitrosarchaeum limnium BG20</name>
    <dbReference type="NCBI Taxonomy" id="859192"/>
    <lineage>
        <taxon>Archaea</taxon>
        <taxon>Nitrososphaerota</taxon>
        <taxon>Nitrososphaeria</taxon>
        <taxon>Nitrosopumilales</taxon>
        <taxon>Nitrosopumilaceae</taxon>
        <taxon>Nitrosarchaeum</taxon>
    </lineage>
</organism>
<protein>
    <submittedName>
        <fullName evidence="7">Prephenate dehydratase</fullName>
    </submittedName>
</protein>
<dbReference type="PANTHER" id="PTHR21022">
    <property type="entry name" value="PREPHENATE DEHYDRATASE P PROTEIN"/>
    <property type="match status" value="1"/>
</dbReference>
<dbReference type="GO" id="GO:0009094">
    <property type="term" value="P:L-phenylalanine biosynthetic process"/>
    <property type="evidence" value="ECO:0007669"/>
    <property type="project" value="UniProtKB-KW"/>
</dbReference>
<accession>S2EPQ4</accession>
<dbReference type="Pfam" id="PF00800">
    <property type="entry name" value="PDT"/>
    <property type="match status" value="1"/>
</dbReference>
<sequence length="125" mass="13922">MTRVSFQGERGAYSEAAARAFFNSDIQTVPLPTFAEVLENTTVGKTEYSVLPVENSLEGSVGESYDLLYSTPLNAIGEIYHRIEHCLIGNGMLDEIDTVYSHPQALGQCRNFIEKHNMKTVPTYD</sequence>
<keyword evidence="3" id="KW-0584">Phenylalanine biosynthesis</keyword>
<name>S2EPQ4_9ARCH</name>
<evidence type="ECO:0000256" key="4">
    <source>
        <dbReference type="ARBA" id="ARBA00023239"/>
    </source>
</evidence>
<reference evidence="7 8" key="1">
    <citation type="journal article" date="2012" name="J. Bacteriol.">
        <title>Genome Sequence of "Candidatus Nitrosoarchaeum limnia" BG20, a Low-Salinity Ammonia-Oxidizing Archaeon from the San Francisco Bay Estuary.</title>
        <authorList>
            <person name="Mosier A.C."/>
            <person name="Allen E.E."/>
            <person name="Kim M."/>
            <person name="Ferriera S."/>
            <person name="Francis C.A."/>
        </authorList>
    </citation>
    <scope>NUCLEOTIDE SEQUENCE [LARGE SCALE GENOMIC DNA]</scope>
    <source>
        <strain evidence="7 8">BG20</strain>
    </source>
</reference>
<dbReference type="Gene3D" id="3.40.190.10">
    <property type="entry name" value="Periplasmic binding protein-like II"/>
    <property type="match status" value="2"/>
</dbReference>
<comment type="caution">
    <text evidence="7">The sequence shown here is derived from an EMBL/GenBank/DDBJ whole genome shotgun (WGS) entry which is preliminary data.</text>
</comment>
<dbReference type="EMBL" id="AHJG01000051">
    <property type="protein sequence ID" value="EPA06422.1"/>
    <property type="molecule type" value="Genomic_DNA"/>
</dbReference>
<evidence type="ECO:0000313" key="8">
    <source>
        <dbReference type="Proteomes" id="UP000014065"/>
    </source>
</evidence>
<dbReference type="GO" id="GO:0004664">
    <property type="term" value="F:prephenate dehydratase activity"/>
    <property type="evidence" value="ECO:0007669"/>
    <property type="project" value="InterPro"/>
</dbReference>
<feature type="domain" description="Prephenate dehydratase" evidence="6">
    <location>
        <begin position="3"/>
        <end position="125"/>
    </location>
</feature>
<dbReference type="InterPro" id="IPR001086">
    <property type="entry name" value="Preph_deHydtase"/>
</dbReference>
<dbReference type="PANTHER" id="PTHR21022:SF19">
    <property type="entry name" value="PREPHENATE DEHYDRATASE-RELATED"/>
    <property type="match status" value="1"/>
</dbReference>
<dbReference type="AlphaFoldDB" id="S2EPQ4"/>
<evidence type="ECO:0000256" key="2">
    <source>
        <dbReference type="ARBA" id="ARBA00023141"/>
    </source>
</evidence>
<evidence type="ECO:0000256" key="3">
    <source>
        <dbReference type="ARBA" id="ARBA00023222"/>
    </source>
</evidence>
<dbReference type="GO" id="GO:0005737">
    <property type="term" value="C:cytoplasm"/>
    <property type="evidence" value="ECO:0007669"/>
    <property type="project" value="TreeGrafter"/>
</dbReference>
<evidence type="ECO:0000256" key="5">
    <source>
        <dbReference type="ARBA" id="ARBA00029440"/>
    </source>
</evidence>
<keyword evidence="8" id="KW-1185">Reference proteome</keyword>
<keyword evidence="4" id="KW-0456">Lyase</keyword>
<keyword evidence="1" id="KW-0028">Amino-acid biosynthesis</keyword>